<gene>
    <name evidence="2" type="ORF">CBYS24578_00004489</name>
</gene>
<evidence type="ECO:0000259" key="1">
    <source>
        <dbReference type="Pfam" id="PF01965"/>
    </source>
</evidence>
<dbReference type="Pfam" id="PF01965">
    <property type="entry name" value="DJ-1_PfpI"/>
    <property type="match status" value="1"/>
</dbReference>
<protein>
    <recommendedName>
        <fullName evidence="1">DJ-1/PfpI domain-containing protein</fullName>
    </recommendedName>
</protein>
<organism evidence="2 3">
    <name type="scientific">Clonostachys byssicola</name>
    <dbReference type="NCBI Taxonomy" id="160290"/>
    <lineage>
        <taxon>Eukaryota</taxon>
        <taxon>Fungi</taxon>
        <taxon>Dikarya</taxon>
        <taxon>Ascomycota</taxon>
        <taxon>Pezizomycotina</taxon>
        <taxon>Sordariomycetes</taxon>
        <taxon>Hypocreomycetidae</taxon>
        <taxon>Hypocreales</taxon>
        <taxon>Bionectriaceae</taxon>
        <taxon>Clonostachys</taxon>
    </lineage>
</organism>
<dbReference type="PANTHER" id="PTHR43130">
    <property type="entry name" value="ARAC-FAMILY TRANSCRIPTIONAL REGULATOR"/>
    <property type="match status" value="1"/>
</dbReference>
<dbReference type="InterPro" id="IPR029062">
    <property type="entry name" value="Class_I_gatase-like"/>
</dbReference>
<accession>A0A9N9Y828</accession>
<evidence type="ECO:0000313" key="2">
    <source>
        <dbReference type="EMBL" id="CAG9993914.1"/>
    </source>
</evidence>
<proteinExistence type="predicted"/>
<feature type="domain" description="DJ-1/PfpI" evidence="1">
    <location>
        <begin position="45"/>
        <end position="187"/>
    </location>
</feature>
<keyword evidence="3" id="KW-1185">Reference proteome</keyword>
<reference evidence="2 3" key="2">
    <citation type="submission" date="2021-10" db="EMBL/GenBank/DDBJ databases">
        <authorList>
            <person name="Piombo E."/>
        </authorList>
    </citation>
    <scope>NUCLEOTIDE SEQUENCE [LARGE SCALE GENOMIC DNA]</scope>
</reference>
<comment type="caution">
    <text evidence="2">The sequence shown here is derived from an EMBL/GenBank/DDBJ whole genome shotgun (WGS) entry which is preliminary data.</text>
</comment>
<dbReference type="Proteomes" id="UP000754883">
    <property type="component" value="Unassembled WGS sequence"/>
</dbReference>
<dbReference type="OrthoDB" id="543156at2759"/>
<dbReference type="AlphaFoldDB" id="A0A9N9Y828"/>
<evidence type="ECO:0000313" key="3">
    <source>
        <dbReference type="Proteomes" id="UP000754883"/>
    </source>
</evidence>
<dbReference type="Gene3D" id="3.40.50.880">
    <property type="match status" value="1"/>
</dbReference>
<dbReference type="InterPro" id="IPR052158">
    <property type="entry name" value="INH-QAR"/>
</dbReference>
<dbReference type="EMBL" id="CABFNO020001523">
    <property type="protein sequence ID" value="CAG9993914.1"/>
    <property type="molecule type" value="Genomic_DNA"/>
</dbReference>
<sequence>MANKKVFHVGIAVYEHLELSDVAPVDMLNSIGYDFIKPLTSGGYAPIEALAEAPRIKIDWIHTNLNVVEATAGLFLKPTATYATAPRDLDLLLVPGLSIVGNHPEGSAEFLKEASEKSAIVMTTCGGGLWLASLGILDGKNATTNSGALTTARQLSPGVVWKDNNWVVDGKFWTSGAAGFGFGMMAAFCREKFPVGHVDRALAGLGFGRLGVGAFGTVE</sequence>
<reference evidence="3" key="1">
    <citation type="submission" date="2019-06" db="EMBL/GenBank/DDBJ databases">
        <authorList>
            <person name="Broberg M."/>
        </authorList>
    </citation>
    <scope>NUCLEOTIDE SEQUENCE [LARGE SCALE GENOMIC DNA]</scope>
</reference>
<dbReference type="SUPFAM" id="SSF52317">
    <property type="entry name" value="Class I glutamine amidotransferase-like"/>
    <property type="match status" value="1"/>
</dbReference>
<dbReference type="InterPro" id="IPR002818">
    <property type="entry name" value="DJ-1/PfpI"/>
</dbReference>
<dbReference type="PANTHER" id="PTHR43130:SF7">
    <property type="entry name" value="DJ-1_PFPI DOMAIN-CONTAINING PROTEIN"/>
    <property type="match status" value="1"/>
</dbReference>
<name>A0A9N9Y828_9HYPO</name>